<dbReference type="PaxDb" id="449447-MAE_55940"/>
<evidence type="ECO:0000313" key="2">
    <source>
        <dbReference type="Proteomes" id="UP000001510"/>
    </source>
</evidence>
<dbReference type="AlphaFoldDB" id="B0JHK4"/>
<dbReference type="Proteomes" id="UP000001510">
    <property type="component" value="Chromosome"/>
</dbReference>
<dbReference type="EMBL" id="AP009552">
    <property type="protein sequence ID" value="BAG05416.1"/>
    <property type="molecule type" value="Genomic_DNA"/>
</dbReference>
<reference evidence="1 2" key="1">
    <citation type="journal article" date="2007" name="DNA Res.">
        <title>Complete genomic structure of the bloom-forming toxic cyanobacterium Microcystis aeruginosa NIES-843.</title>
        <authorList>
            <person name="Kaneko T."/>
            <person name="Nakajima N."/>
            <person name="Okamoto S."/>
            <person name="Suzuki I."/>
            <person name="Tanabe Y."/>
            <person name="Tamaoki M."/>
            <person name="Nakamura Y."/>
            <person name="Kasai F."/>
            <person name="Watanabe A."/>
            <person name="Kawashima K."/>
            <person name="Kishida Y."/>
            <person name="Ono A."/>
            <person name="Shimizu Y."/>
            <person name="Takahashi C."/>
            <person name="Minami C."/>
            <person name="Fujishiro T."/>
            <person name="Kohara M."/>
            <person name="Katoh M."/>
            <person name="Nakazaki N."/>
            <person name="Nakayama S."/>
            <person name="Yamada M."/>
            <person name="Tabata S."/>
            <person name="Watanabe M.M."/>
        </authorList>
    </citation>
    <scope>NUCLEOTIDE SEQUENCE [LARGE SCALE GENOMIC DNA]</scope>
    <source>
        <strain evidence="2">NIES-843 / IAM M-247</strain>
    </source>
</reference>
<dbReference type="KEGG" id="mar:MAE_55940"/>
<organism evidence="1 2">
    <name type="scientific">Microcystis aeruginosa (strain NIES-843 / IAM M-2473)</name>
    <dbReference type="NCBI Taxonomy" id="449447"/>
    <lineage>
        <taxon>Bacteria</taxon>
        <taxon>Bacillati</taxon>
        <taxon>Cyanobacteriota</taxon>
        <taxon>Cyanophyceae</taxon>
        <taxon>Oscillatoriophycideae</taxon>
        <taxon>Chroococcales</taxon>
        <taxon>Microcystaceae</taxon>
        <taxon>Microcystis</taxon>
    </lineage>
</organism>
<evidence type="ECO:0000313" key="1">
    <source>
        <dbReference type="EMBL" id="BAG05416.1"/>
    </source>
</evidence>
<protein>
    <submittedName>
        <fullName evidence="1">Uncharacterized protein</fullName>
    </submittedName>
</protein>
<accession>B0JHK4</accession>
<dbReference type="STRING" id="449447.MAE_55940"/>
<name>B0JHK4_MICAN</name>
<dbReference type="EnsemblBacteria" id="BAG05416">
    <property type="protein sequence ID" value="BAG05416"/>
    <property type="gene ID" value="MAE_55940"/>
</dbReference>
<gene>
    <name evidence="1" type="ordered locus">MAE_55940</name>
</gene>
<proteinExistence type="predicted"/>
<sequence length="50" mass="5470">MSFLSSCLLVSPAKGKSLIFAAELISDGDNLSPRCIQVNREKVKTQEIMT</sequence>
<dbReference type="HOGENOM" id="CLU_3119844_0_0_3"/>
<keyword evidence="2" id="KW-1185">Reference proteome</keyword>